<dbReference type="GO" id="GO:0005737">
    <property type="term" value="C:cytoplasm"/>
    <property type="evidence" value="ECO:0007669"/>
    <property type="project" value="UniProtKB-SubCell"/>
</dbReference>
<dbReference type="RefSeq" id="WP_122783180.1">
    <property type="nucleotide sequence ID" value="NZ_VFIP01000010.1"/>
</dbReference>
<dbReference type="Pfam" id="PF00582">
    <property type="entry name" value="Usp"/>
    <property type="match status" value="1"/>
</dbReference>
<dbReference type="AlphaFoldDB" id="A0A5C5Q030"/>
<accession>A0A5C5Q030</accession>
<dbReference type="Proteomes" id="UP000317901">
    <property type="component" value="Unassembled WGS sequence"/>
</dbReference>
<dbReference type="PANTHER" id="PTHR47892">
    <property type="entry name" value="UNIVERSAL STRESS PROTEIN E"/>
    <property type="match status" value="1"/>
</dbReference>
<evidence type="ECO:0000259" key="5">
    <source>
        <dbReference type="Pfam" id="PF00582"/>
    </source>
</evidence>
<evidence type="ECO:0000313" key="6">
    <source>
        <dbReference type="EMBL" id="TWR96637.1"/>
    </source>
</evidence>
<dbReference type="PANTHER" id="PTHR47892:SF1">
    <property type="entry name" value="UNIVERSAL STRESS PROTEIN E"/>
    <property type="match status" value="1"/>
</dbReference>
<dbReference type="Gene3D" id="3.40.50.12370">
    <property type="match status" value="1"/>
</dbReference>
<organism evidence="6 7">
    <name type="scientific">Pseudomonas saxonica</name>
    <dbReference type="NCBI Taxonomy" id="2600598"/>
    <lineage>
        <taxon>Bacteria</taxon>
        <taxon>Pseudomonadati</taxon>
        <taxon>Pseudomonadota</taxon>
        <taxon>Gammaproteobacteria</taxon>
        <taxon>Pseudomonadales</taxon>
        <taxon>Pseudomonadaceae</taxon>
        <taxon>Pseudomonas</taxon>
    </lineage>
</organism>
<name>A0A5C5Q030_9PSED</name>
<gene>
    <name evidence="6" type="ORF">FJD37_07225</name>
</gene>
<dbReference type="EMBL" id="VFIP01000010">
    <property type="protein sequence ID" value="TWR96637.1"/>
    <property type="molecule type" value="Genomic_DNA"/>
</dbReference>
<dbReference type="OrthoDB" id="239260at2"/>
<evidence type="ECO:0000256" key="3">
    <source>
        <dbReference type="ARBA" id="ARBA00022490"/>
    </source>
</evidence>
<sequence>MQNTRKLLVVIDPKHNDSPALKRAKQIADKTKAHIHLLICDKDNDHLALLNLLQEGLVKSGYSVSTECAWHGSEHETIINIQQALNCGLVIKQHLPENPIKALLLTPEDWKLLRMCPCPVLIAKHSRAWEGGVVLAAVDVGNTEPEHRQLHESIVDSGFNIASLIKGELHVVSAFPPPMLATVDAVYPIVTDYEASYRAACKEFQSTSDISDSRLHIEQGPPDVIIPLLAEKLNAVVTVLGTVARTGLSGALIGNTAEAVIDAVETDVLVIKPQDRIQQLEAELNAKI</sequence>
<dbReference type="InterPro" id="IPR006016">
    <property type="entry name" value="UspA"/>
</dbReference>
<comment type="similarity">
    <text evidence="2">Belongs to the universal stress protein A family.</text>
</comment>
<protein>
    <submittedName>
        <fullName evidence="6">Universal stress protein UspA</fullName>
    </submittedName>
</protein>
<comment type="function">
    <text evidence="4">Required for resistance to DNA-damaging agents.</text>
</comment>
<evidence type="ECO:0000256" key="4">
    <source>
        <dbReference type="ARBA" id="ARBA00037131"/>
    </source>
</evidence>
<keyword evidence="3" id="KW-0963">Cytoplasm</keyword>
<dbReference type="SUPFAM" id="SSF52402">
    <property type="entry name" value="Adenine nucleotide alpha hydrolases-like"/>
    <property type="match status" value="2"/>
</dbReference>
<reference evidence="6 7" key="1">
    <citation type="submission" date="2019-06" db="EMBL/GenBank/DDBJ databases">
        <title>Pseudomonas bimorpha sp. nov. isolated from bovine raw milk and skim milk concentrate.</title>
        <authorList>
            <person name="Hofmann K."/>
            <person name="Huptas C."/>
            <person name="Doll E."/>
            <person name="Scherer S."/>
            <person name="Wenning M."/>
        </authorList>
    </citation>
    <scope>NUCLEOTIDE SEQUENCE [LARGE SCALE GENOMIC DNA]</scope>
    <source>
        <strain evidence="6 7">DSM 108990</strain>
    </source>
</reference>
<evidence type="ECO:0000256" key="1">
    <source>
        <dbReference type="ARBA" id="ARBA00004496"/>
    </source>
</evidence>
<evidence type="ECO:0000256" key="2">
    <source>
        <dbReference type="ARBA" id="ARBA00008791"/>
    </source>
</evidence>
<feature type="domain" description="UspA" evidence="5">
    <location>
        <begin position="152"/>
        <end position="272"/>
    </location>
</feature>
<proteinExistence type="inferred from homology"/>
<comment type="subcellular location">
    <subcellularLocation>
        <location evidence="1">Cytoplasm</location>
    </subcellularLocation>
</comment>
<evidence type="ECO:0000313" key="7">
    <source>
        <dbReference type="Proteomes" id="UP000317901"/>
    </source>
</evidence>
<comment type="caution">
    <text evidence="6">The sequence shown here is derived from an EMBL/GenBank/DDBJ whole genome shotgun (WGS) entry which is preliminary data.</text>
</comment>